<name>A0A8T7M5F3_9CHLR</name>
<evidence type="ECO:0000313" key="10">
    <source>
        <dbReference type="Proteomes" id="UP000521676"/>
    </source>
</evidence>
<dbReference type="RefSeq" id="WP_341471162.1">
    <property type="nucleotide sequence ID" value="NZ_CP128400.1"/>
</dbReference>
<evidence type="ECO:0000256" key="6">
    <source>
        <dbReference type="SAM" id="Phobius"/>
    </source>
</evidence>
<dbReference type="GO" id="GO:0005886">
    <property type="term" value="C:plasma membrane"/>
    <property type="evidence" value="ECO:0007669"/>
    <property type="project" value="UniProtKB-SubCell"/>
</dbReference>
<feature type="domain" description="Phosphatidylglycerol lysyltransferase C-terminal" evidence="7">
    <location>
        <begin position="30"/>
        <end position="323"/>
    </location>
</feature>
<evidence type="ECO:0000256" key="4">
    <source>
        <dbReference type="ARBA" id="ARBA00022989"/>
    </source>
</evidence>
<evidence type="ECO:0000256" key="5">
    <source>
        <dbReference type="ARBA" id="ARBA00023136"/>
    </source>
</evidence>
<keyword evidence="5 6" id="KW-0472">Membrane</keyword>
<evidence type="ECO:0000259" key="7">
    <source>
        <dbReference type="Pfam" id="PF09924"/>
    </source>
</evidence>
<dbReference type="Proteomes" id="UP000521676">
    <property type="component" value="Unassembled WGS sequence"/>
</dbReference>
<evidence type="ECO:0000256" key="3">
    <source>
        <dbReference type="ARBA" id="ARBA00022692"/>
    </source>
</evidence>
<dbReference type="GO" id="GO:0055091">
    <property type="term" value="P:phospholipid homeostasis"/>
    <property type="evidence" value="ECO:0007669"/>
    <property type="project" value="TreeGrafter"/>
</dbReference>
<dbReference type="Proteomes" id="UP001431572">
    <property type="component" value="Chromosome 2"/>
</dbReference>
<dbReference type="AlphaFoldDB" id="A0A8T7M5F3"/>
<dbReference type="PANTHER" id="PTHR34697">
    <property type="entry name" value="PHOSPHATIDYLGLYCEROL LYSYLTRANSFERASE"/>
    <property type="match status" value="1"/>
</dbReference>
<keyword evidence="2" id="KW-1003">Cell membrane</keyword>
<evidence type="ECO:0000313" key="11">
    <source>
        <dbReference type="Proteomes" id="UP001431572"/>
    </source>
</evidence>
<dbReference type="GO" id="GO:0016755">
    <property type="term" value="F:aminoacyltransferase activity"/>
    <property type="evidence" value="ECO:0007669"/>
    <property type="project" value="TreeGrafter"/>
</dbReference>
<dbReference type="EMBL" id="CP128400">
    <property type="protein sequence ID" value="WJW69274.1"/>
    <property type="molecule type" value="Genomic_DNA"/>
</dbReference>
<evidence type="ECO:0000256" key="2">
    <source>
        <dbReference type="ARBA" id="ARBA00022475"/>
    </source>
</evidence>
<dbReference type="SUPFAM" id="SSF55729">
    <property type="entry name" value="Acyl-CoA N-acyltransferases (Nat)"/>
    <property type="match status" value="1"/>
</dbReference>
<evidence type="ECO:0000313" key="8">
    <source>
        <dbReference type="EMBL" id="NWJ47360.1"/>
    </source>
</evidence>
<dbReference type="EMBL" id="JACATZ010000003">
    <property type="protein sequence ID" value="NWJ47360.1"/>
    <property type="molecule type" value="Genomic_DNA"/>
</dbReference>
<dbReference type="Pfam" id="PF09924">
    <property type="entry name" value="LPG_synthase_C"/>
    <property type="match status" value="1"/>
</dbReference>
<keyword evidence="11" id="KW-1185">Reference proteome</keyword>
<evidence type="ECO:0000313" key="9">
    <source>
        <dbReference type="EMBL" id="WJW69274.1"/>
    </source>
</evidence>
<sequence length="343" mass="39572">MVNLEASEIASDNLLSPLQLLMETRREQARQLLQEWGNHSLSYLMLNPDNRLFFESTGQAFVAYRVNFGAAITVGDPTGQPEAIKRCISEFSAACRRKRWIPVFFSIEKPHRHYRTLGYKGVQVAEDAAIELELLEFKGKNWQDVRTSLNRANREEIQFCQFFPENHEIMAQFRQISREWVRNKNMPELGFTLGTIASLQNPEVRSYYAIDKVGKVHGMVSWLPRYTANGWTLDLMRRRNEAMPGIMEFLIARSALAFREEGYSTISLGASPLTADNKQEGMLSAGWMLKQVKQYLHNYYDFEGLHDFKRKFLPTWKPLYAFYPGGFGLTQGGLAILRLYLSN</sequence>
<dbReference type="InterPro" id="IPR016181">
    <property type="entry name" value="Acyl_CoA_acyltransferase"/>
</dbReference>
<reference evidence="8 10" key="1">
    <citation type="submission" date="2020-06" db="EMBL/GenBank/DDBJ databases">
        <title>Anoxygenic phototrophic Chloroflexota member uses a Type I reaction center.</title>
        <authorList>
            <person name="Tsuji J.M."/>
            <person name="Shaw N.A."/>
            <person name="Nagashima S."/>
            <person name="Venkiteswaran J."/>
            <person name="Schiff S.L."/>
            <person name="Hanada S."/>
            <person name="Tank M."/>
            <person name="Neufeld J.D."/>
        </authorList>
    </citation>
    <scope>NUCLEOTIDE SEQUENCE [LARGE SCALE GENOMIC DNA]</scope>
    <source>
        <strain evidence="8">L227-S17</strain>
    </source>
</reference>
<proteinExistence type="predicted"/>
<dbReference type="InterPro" id="IPR024320">
    <property type="entry name" value="LPG_synthase_C"/>
</dbReference>
<gene>
    <name evidence="8" type="ORF">HXX08_15995</name>
    <name evidence="9" type="ORF">OZ401_002879</name>
</gene>
<keyword evidence="3 6" id="KW-0812">Transmembrane</keyword>
<feature type="transmembrane region" description="Helical" evidence="6">
    <location>
        <begin position="319"/>
        <end position="341"/>
    </location>
</feature>
<dbReference type="InterPro" id="IPR051211">
    <property type="entry name" value="PG_lysyltransferase"/>
</dbReference>
<accession>A0A8T7M5F3</accession>
<keyword evidence="4 6" id="KW-1133">Transmembrane helix</keyword>
<dbReference type="PANTHER" id="PTHR34697:SF2">
    <property type="entry name" value="PHOSPHATIDYLGLYCEROL LYSYLTRANSFERASE"/>
    <property type="match status" value="1"/>
</dbReference>
<protein>
    <submittedName>
        <fullName evidence="8">DUF2156 domain-containing protein</fullName>
    </submittedName>
</protein>
<organism evidence="8 10">
    <name type="scientific">Candidatus Chlorohelix allophototropha</name>
    <dbReference type="NCBI Taxonomy" id="3003348"/>
    <lineage>
        <taxon>Bacteria</taxon>
        <taxon>Bacillati</taxon>
        <taxon>Chloroflexota</taxon>
        <taxon>Chloroflexia</taxon>
        <taxon>Candidatus Chloroheliales</taxon>
        <taxon>Candidatus Chloroheliaceae</taxon>
        <taxon>Candidatus Chlorohelix</taxon>
    </lineage>
</organism>
<reference evidence="9" key="2">
    <citation type="journal article" date="2024" name="Nature">
        <title>Anoxygenic phototroph of the Chloroflexota uses a type I reaction centre.</title>
        <authorList>
            <person name="Tsuji J.M."/>
            <person name="Shaw N.A."/>
            <person name="Nagashima S."/>
            <person name="Venkiteswaran J.J."/>
            <person name="Schiff S.L."/>
            <person name="Watanabe T."/>
            <person name="Fukui M."/>
            <person name="Hanada S."/>
            <person name="Tank M."/>
            <person name="Neufeld J.D."/>
        </authorList>
    </citation>
    <scope>NUCLEOTIDE SEQUENCE</scope>
    <source>
        <strain evidence="9">L227-S17</strain>
    </source>
</reference>
<comment type="subcellular location">
    <subcellularLocation>
        <location evidence="1">Cell membrane</location>
        <topology evidence="1">Multi-pass membrane protein</topology>
    </subcellularLocation>
</comment>
<evidence type="ECO:0000256" key="1">
    <source>
        <dbReference type="ARBA" id="ARBA00004651"/>
    </source>
</evidence>